<organism evidence="2 3">
    <name type="scientific">Dreissena polymorpha</name>
    <name type="common">Zebra mussel</name>
    <name type="synonym">Mytilus polymorpha</name>
    <dbReference type="NCBI Taxonomy" id="45954"/>
    <lineage>
        <taxon>Eukaryota</taxon>
        <taxon>Metazoa</taxon>
        <taxon>Spiralia</taxon>
        <taxon>Lophotrochozoa</taxon>
        <taxon>Mollusca</taxon>
        <taxon>Bivalvia</taxon>
        <taxon>Autobranchia</taxon>
        <taxon>Heteroconchia</taxon>
        <taxon>Euheterodonta</taxon>
        <taxon>Imparidentia</taxon>
        <taxon>Neoheterodontei</taxon>
        <taxon>Myida</taxon>
        <taxon>Dreissenoidea</taxon>
        <taxon>Dreissenidae</taxon>
        <taxon>Dreissena</taxon>
    </lineage>
</organism>
<dbReference type="Proteomes" id="UP000828390">
    <property type="component" value="Unassembled WGS sequence"/>
</dbReference>
<dbReference type="AlphaFoldDB" id="A0A9D4QW14"/>
<dbReference type="Gene3D" id="3.40.50.1480">
    <property type="entry name" value="Adenosylhomocysteinase-like"/>
    <property type="match status" value="1"/>
</dbReference>
<feature type="compositionally biased region" description="Basic and acidic residues" evidence="1">
    <location>
        <begin position="19"/>
        <end position="35"/>
    </location>
</feature>
<evidence type="ECO:0000313" key="3">
    <source>
        <dbReference type="Proteomes" id="UP000828390"/>
    </source>
</evidence>
<dbReference type="EMBL" id="JAIWYP010000003">
    <property type="protein sequence ID" value="KAH3845716.1"/>
    <property type="molecule type" value="Genomic_DNA"/>
</dbReference>
<accession>A0A9D4QW14</accession>
<reference evidence="2" key="2">
    <citation type="submission" date="2020-11" db="EMBL/GenBank/DDBJ databases">
        <authorList>
            <person name="McCartney M.A."/>
            <person name="Auch B."/>
            <person name="Kono T."/>
            <person name="Mallez S."/>
            <person name="Becker A."/>
            <person name="Gohl D.M."/>
            <person name="Silverstein K.A.T."/>
            <person name="Koren S."/>
            <person name="Bechman K.B."/>
            <person name="Herman A."/>
            <person name="Abrahante J.E."/>
            <person name="Garbe J."/>
        </authorList>
    </citation>
    <scope>NUCLEOTIDE SEQUENCE</scope>
    <source>
        <strain evidence="2">Duluth1</strain>
        <tissue evidence="2">Whole animal</tissue>
    </source>
</reference>
<gene>
    <name evidence="2" type="ORF">DPMN_087999</name>
</gene>
<dbReference type="InterPro" id="IPR042172">
    <property type="entry name" value="Adenosylhomocyst_ase-like_sf"/>
</dbReference>
<keyword evidence="3" id="KW-1185">Reference proteome</keyword>
<protein>
    <submittedName>
        <fullName evidence="2">Uncharacterized protein</fullName>
    </submittedName>
</protein>
<feature type="non-terminal residue" evidence="2">
    <location>
        <position position="1"/>
    </location>
</feature>
<reference evidence="2" key="1">
    <citation type="journal article" date="2019" name="bioRxiv">
        <title>The Genome of the Zebra Mussel, Dreissena polymorpha: A Resource for Invasive Species Research.</title>
        <authorList>
            <person name="McCartney M.A."/>
            <person name="Auch B."/>
            <person name="Kono T."/>
            <person name="Mallez S."/>
            <person name="Zhang Y."/>
            <person name="Obille A."/>
            <person name="Becker A."/>
            <person name="Abrahante J.E."/>
            <person name="Garbe J."/>
            <person name="Badalamenti J.P."/>
            <person name="Herman A."/>
            <person name="Mangelson H."/>
            <person name="Liachko I."/>
            <person name="Sullivan S."/>
            <person name="Sone E.D."/>
            <person name="Koren S."/>
            <person name="Silverstein K.A.T."/>
            <person name="Beckman K.B."/>
            <person name="Gohl D.M."/>
        </authorList>
    </citation>
    <scope>NUCLEOTIDE SEQUENCE</scope>
    <source>
        <strain evidence="2">Duluth1</strain>
        <tissue evidence="2">Whole animal</tissue>
    </source>
</reference>
<name>A0A9D4QW14_DREPO</name>
<comment type="caution">
    <text evidence="2">The sequence shown here is derived from an EMBL/GenBank/DDBJ whole genome shotgun (WGS) entry which is preliminary data.</text>
</comment>
<proteinExistence type="predicted"/>
<feature type="compositionally biased region" description="Low complexity" evidence="1">
    <location>
        <begin position="49"/>
        <end position="69"/>
    </location>
</feature>
<sequence length="112" mass="12534">MSEADALLSQNQRPSIGLKFEKKLSDTERSTRDIKLNLMPNRATRLRGRSSSDASNDSYSSGASYTGSSSDEEDDVNPREKQQQNTKGFTDFCVKNIDHAAFGRREIEIAEQ</sequence>
<feature type="region of interest" description="Disordered" evidence="1">
    <location>
        <begin position="1"/>
        <end position="90"/>
    </location>
</feature>
<evidence type="ECO:0000313" key="2">
    <source>
        <dbReference type="EMBL" id="KAH3845716.1"/>
    </source>
</evidence>
<evidence type="ECO:0000256" key="1">
    <source>
        <dbReference type="SAM" id="MobiDB-lite"/>
    </source>
</evidence>